<dbReference type="PANTHER" id="PTHR11274">
    <property type="entry name" value="RAD25/XP-B DNA REPAIR HELICASE"/>
    <property type="match status" value="1"/>
</dbReference>
<evidence type="ECO:0000256" key="6">
    <source>
        <dbReference type="ARBA" id="ARBA00023235"/>
    </source>
</evidence>
<keyword evidence="5" id="KW-0067">ATP-binding</keyword>
<evidence type="ECO:0000259" key="10">
    <source>
        <dbReference type="PROSITE" id="PS51192"/>
    </source>
</evidence>
<dbReference type="RefSeq" id="WP_203174682.1">
    <property type="nucleotide sequence ID" value="NZ_JAEVHM010000035.1"/>
</dbReference>
<evidence type="ECO:0000256" key="7">
    <source>
        <dbReference type="ARBA" id="ARBA00034617"/>
    </source>
</evidence>
<keyword evidence="13" id="KW-1185">Reference proteome</keyword>
<dbReference type="Proteomes" id="UP000601027">
    <property type="component" value="Unassembled WGS sequence"/>
</dbReference>
<dbReference type="InterPro" id="IPR014001">
    <property type="entry name" value="Helicase_ATP-bd"/>
</dbReference>
<name>A0ABS1XSP5_9ACTN</name>
<dbReference type="PANTHER" id="PTHR11274:SF0">
    <property type="entry name" value="GENERAL TRANSCRIPTION AND DNA REPAIR FACTOR IIH HELICASE SUBUNIT XPB"/>
    <property type="match status" value="1"/>
</dbReference>
<protein>
    <recommendedName>
        <fullName evidence="8">DNA 3'-5' helicase</fullName>
        <ecNumber evidence="8">5.6.2.4</ecNumber>
    </recommendedName>
</protein>
<evidence type="ECO:0000259" key="11">
    <source>
        <dbReference type="PROSITE" id="PS51194"/>
    </source>
</evidence>
<evidence type="ECO:0000256" key="5">
    <source>
        <dbReference type="ARBA" id="ARBA00022840"/>
    </source>
</evidence>
<dbReference type="CDD" id="cd18789">
    <property type="entry name" value="SF2_C_XPB"/>
    <property type="match status" value="1"/>
</dbReference>
<evidence type="ECO:0000313" key="13">
    <source>
        <dbReference type="Proteomes" id="UP000601027"/>
    </source>
</evidence>
<evidence type="ECO:0000256" key="4">
    <source>
        <dbReference type="ARBA" id="ARBA00022806"/>
    </source>
</evidence>
<dbReference type="Pfam" id="PF13625">
    <property type="entry name" value="Helicase_C_3"/>
    <property type="match status" value="1"/>
</dbReference>
<dbReference type="InterPro" id="IPR006935">
    <property type="entry name" value="Helicase/UvrB_N"/>
</dbReference>
<dbReference type="SMART" id="SM00490">
    <property type="entry name" value="HELICc"/>
    <property type="match status" value="1"/>
</dbReference>
<evidence type="ECO:0000313" key="12">
    <source>
        <dbReference type="EMBL" id="MBM0232248.1"/>
    </source>
</evidence>
<dbReference type="PROSITE" id="PS51194">
    <property type="entry name" value="HELICASE_CTER"/>
    <property type="match status" value="1"/>
</dbReference>
<dbReference type="SMART" id="SM00487">
    <property type="entry name" value="DEXDc"/>
    <property type="match status" value="1"/>
</dbReference>
<keyword evidence="2" id="KW-0547">Nucleotide-binding</keyword>
<dbReference type="PRINTS" id="PR00851">
    <property type="entry name" value="XRODRMPGMNTB"/>
</dbReference>
<dbReference type="InterPro" id="IPR001650">
    <property type="entry name" value="Helicase_C-like"/>
</dbReference>
<reference evidence="12 13" key="1">
    <citation type="submission" date="2021-01" db="EMBL/GenBank/DDBJ databases">
        <title>Draft genome sequence of Micromonospora sp. strain STR1_7.</title>
        <authorList>
            <person name="Karlyshev A."/>
            <person name="Jawad R."/>
        </authorList>
    </citation>
    <scope>NUCLEOTIDE SEQUENCE [LARGE SCALE GENOMIC DNA]</scope>
    <source>
        <strain evidence="12 13">STR1-7</strain>
    </source>
</reference>
<evidence type="ECO:0000256" key="8">
    <source>
        <dbReference type="ARBA" id="ARBA00034808"/>
    </source>
</evidence>
<comment type="catalytic activity">
    <reaction evidence="9">
        <text>ATP + H2O = ADP + phosphate + H(+)</text>
        <dbReference type="Rhea" id="RHEA:13065"/>
        <dbReference type="ChEBI" id="CHEBI:15377"/>
        <dbReference type="ChEBI" id="CHEBI:15378"/>
        <dbReference type="ChEBI" id="CHEBI:30616"/>
        <dbReference type="ChEBI" id="CHEBI:43474"/>
        <dbReference type="ChEBI" id="CHEBI:456216"/>
        <dbReference type="EC" id="5.6.2.4"/>
    </reaction>
</comment>
<keyword evidence="6" id="KW-0413">Isomerase</keyword>
<comment type="catalytic activity">
    <reaction evidence="7">
        <text>Couples ATP hydrolysis with the unwinding of duplex DNA by translocating in the 3'-5' direction.</text>
        <dbReference type="EC" id="5.6.2.4"/>
    </reaction>
</comment>
<comment type="caution">
    <text evidence="12">The sequence shown here is derived from an EMBL/GenBank/DDBJ whole genome shotgun (WGS) entry which is preliminary data.</text>
</comment>
<evidence type="ECO:0000256" key="2">
    <source>
        <dbReference type="ARBA" id="ARBA00022741"/>
    </source>
</evidence>
<evidence type="ECO:0000256" key="9">
    <source>
        <dbReference type="ARBA" id="ARBA00048988"/>
    </source>
</evidence>
<comment type="similarity">
    <text evidence="1">Belongs to the helicase family. RAD25/XPB subfamily.</text>
</comment>
<dbReference type="InterPro" id="IPR027417">
    <property type="entry name" value="P-loop_NTPase"/>
</dbReference>
<feature type="domain" description="Helicase C-terminal" evidence="11">
    <location>
        <begin position="405"/>
        <end position="552"/>
    </location>
</feature>
<keyword evidence="4 12" id="KW-0347">Helicase</keyword>
<dbReference type="NCBIfam" id="NF045503">
    <property type="entry name" value="repair_heli_XPB"/>
    <property type="match status" value="1"/>
</dbReference>
<dbReference type="Pfam" id="PF04851">
    <property type="entry name" value="ResIII"/>
    <property type="match status" value="1"/>
</dbReference>
<organism evidence="12 13">
    <name type="scientific">Micromonospora parastrephiae</name>
    <dbReference type="NCBI Taxonomy" id="2806101"/>
    <lineage>
        <taxon>Bacteria</taxon>
        <taxon>Bacillati</taxon>
        <taxon>Actinomycetota</taxon>
        <taxon>Actinomycetes</taxon>
        <taxon>Micromonosporales</taxon>
        <taxon>Micromonosporaceae</taxon>
        <taxon>Micromonospora</taxon>
    </lineage>
</organism>
<dbReference type="Gene3D" id="3.40.50.300">
    <property type="entry name" value="P-loop containing nucleotide triphosphate hydrolases"/>
    <property type="match status" value="2"/>
</dbReference>
<dbReference type="EC" id="5.6.2.4" evidence="8"/>
<keyword evidence="3" id="KW-0378">Hydrolase</keyword>
<dbReference type="InterPro" id="IPR032438">
    <property type="entry name" value="ERCC3_RAD25_C"/>
</dbReference>
<proteinExistence type="inferred from homology"/>
<dbReference type="InterPro" id="IPR032830">
    <property type="entry name" value="XPB/Ssl2_N"/>
</dbReference>
<dbReference type="SUPFAM" id="SSF52540">
    <property type="entry name" value="P-loop containing nucleoside triphosphate hydrolases"/>
    <property type="match status" value="2"/>
</dbReference>
<dbReference type="InterPro" id="IPR050615">
    <property type="entry name" value="ATP-dep_DNA_Helicase"/>
</dbReference>
<dbReference type="PROSITE" id="PS51192">
    <property type="entry name" value="HELICASE_ATP_BIND_1"/>
    <property type="match status" value="1"/>
</dbReference>
<evidence type="ECO:0000256" key="1">
    <source>
        <dbReference type="ARBA" id="ARBA00006637"/>
    </source>
</evidence>
<feature type="domain" description="Helicase ATP-binding" evidence="10">
    <location>
        <begin position="196"/>
        <end position="350"/>
    </location>
</feature>
<accession>A0ABS1XSP5</accession>
<dbReference type="GO" id="GO:0004386">
    <property type="term" value="F:helicase activity"/>
    <property type="evidence" value="ECO:0007669"/>
    <property type="project" value="UniProtKB-KW"/>
</dbReference>
<evidence type="ECO:0000256" key="3">
    <source>
        <dbReference type="ARBA" id="ARBA00022801"/>
    </source>
</evidence>
<dbReference type="EMBL" id="JAEVHM010000035">
    <property type="protein sequence ID" value="MBM0232248.1"/>
    <property type="molecule type" value="Genomic_DNA"/>
</dbReference>
<gene>
    <name evidence="12" type="ORF">JNW91_10475</name>
</gene>
<dbReference type="Pfam" id="PF16203">
    <property type="entry name" value="ERCC3_RAD25_C"/>
    <property type="match status" value="1"/>
</dbReference>
<sequence>MSGGPLIVQSDKTLLLEIDHPDAQACRIAIAPFAELERSPEHVHTYRLTPLGLWNARAAGHDAEGVVDALIKYSRYPVPHALLVDVAETMDRYGRLQLANDPAYGLVLRALDRLVLIEVAKSKKLAGMLGDKIDDDTIRVHPSERGRLKQALLKLGWPAEDLAGYVDGEAHPIELAEAGKDGRKPWTLRSYQREAVEAFWAGGSGVVVLPCGAGKTLVGAAAMAEAKATTLILVTNTVAGRQWKRELIARTSLTEEEIGEYSGERKEIRPVTIATYQVLTSRRGGAFTHLDLFGARDWGLVVYDEVHLLPAPIFRFTADLQARRRLGLTATLVREDGREGDVFSLIGPKRYDAPWKDIESQGWIAPAECTEVRVTLTDAERMSYATAEAEERYRMAATARTKLPVVKALVDRHPDDQVLVIGAYIDQLHQLGEYLDAPIIQGSTTNKERERLFDAFRSGSLRTLVISKVGNFSIDLPEAAVAIQVSGTFGSRQEEAQRLGRVLRPKADGRQAHFYTVVSRDTIDTEYAAHRQRFLAEQGYAYTIVDADDVLGPSLPSFD</sequence>